<sequence length="72" mass="7511">MAGATRAGGGLTFVWVLSIVLVTVGTVVAVVHGVWLVAAGGAVILMFGWVSGSWVRAATVESRWVTVWPGRM</sequence>
<protein>
    <submittedName>
        <fullName evidence="2">Uncharacterized protein</fullName>
    </submittedName>
</protein>
<name>A0A5P8FJM1_9MICO</name>
<gene>
    <name evidence="2" type="ORF">EEW87_002000</name>
</gene>
<dbReference type="GeneID" id="59163213"/>
<keyword evidence="1" id="KW-0812">Transmembrane</keyword>
<reference evidence="2 3" key="1">
    <citation type="submission" date="2019-09" db="EMBL/GenBank/DDBJ databases">
        <title>Complete Genome Sequence of Janibacter melonis M714 with both human health impact and industrial applications.</title>
        <authorList>
            <person name="Jin M."/>
            <person name="Zhao Q.R."/>
        </authorList>
    </citation>
    <scope>NUCLEOTIDE SEQUENCE [LARGE SCALE GENOMIC DNA]</scope>
    <source>
        <strain evidence="2 3">M714</strain>
    </source>
</reference>
<dbReference type="Proteomes" id="UP000271708">
    <property type="component" value="Chromosome"/>
</dbReference>
<evidence type="ECO:0000313" key="2">
    <source>
        <dbReference type="EMBL" id="QFQ29361.1"/>
    </source>
</evidence>
<keyword evidence="1" id="KW-0472">Membrane</keyword>
<dbReference type="KEGG" id="jme:EEW87_002000"/>
<dbReference type="EMBL" id="CP044548">
    <property type="protein sequence ID" value="QFQ29361.1"/>
    <property type="molecule type" value="Genomic_DNA"/>
</dbReference>
<feature type="transmembrane region" description="Helical" evidence="1">
    <location>
        <begin position="34"/>
        <end position="55"/>
    </location>
</feature>
<feature type="transmembrane region" description="Helical" evidence="1">
    <location>
        <begin position="7"/>
        <end position="28"/>
    </location>
</feature>
<keyword evidence="1" id="KW-1133">Transmembrane helix</keyword>
<dbReference type="AlphaFoldDB" id="A0A5P8FJM1"/>
<organism evidence="2 3">
    <name type="scientific">Janibacter melonis</name>
    <dbReference type="NCBI Taxonomy" id="262209"/>
    <lineage>
        <taxon>Bacteria</taxon>
        <taxon>Bacillati</taxon>
        <taxon>Actinomycetota</taxon>
        <taxon>Actinomycetes</taxon>
        <taxon>Micrococcales</taxon>
        <taxon>Intrasporangiaceae</taxon>
        <taxon>Janibacter</taxon>
    </lineage>
</organism>
<dbReference type="RefSeq" id="WP_123091403.1">
    <property type="nucleotide sequence ID" value="NZ_CAJFZZ010000039.1"/>
</dbReference>
<evidence type="ECO:0000313" key="3">
    <source>
        <dbReference type="Proteomes" id="UP000271708"/>
    </source>
</evidence>
<accession>A0A5P8FJM1</accession>
<proteinExistence type="predicted"/>
<evidence type="ECO:0000256" key="1">
    <source>
        <dbReference type="SAM" id="Phobius"/>
    </source>
</evidence>